<dbReference type="SUPFAM" id="SSF110857">
    <property type="entry name" value="Gamma-glutamyl cyclotransferase-like"/>
    <property type="match status" value="1"/>
</dbReference>
<evidence type="ECO:0000256" key="4">
    <source>
        <dbReference type="ARBA" id="ARBA00023315"/>
    </source>
</evidence>
<organism evidence="7 8">
    <name type="scientific">Acer saccharum</name>
    <name type="common">Sugar maple</name>
    <dbReference type="NCBI Taxonomy" id="4024"/>
    <lineage>
        <taxon>Eukaryota</taxon>
        <taxon>Viridiplantae</taxon>
        <taxon>Streptophyta</taxon>
        <taxon>Embryophyta</taxon>
        <taxon>Tracheophyta</taxon>
        <taxon>Spermatophyta</taxon>
        <taxon>Magnoliopsida</taxon>
        <taxon>eudicotyledons</taxon>
        <taxon>Gunneridae</taxon>
        <taxon>Pentapetalae</taxon>
        <taxon>rosids</taxon>
        <taxon>malvids</taxon>
        <taxon>Sapindales</taxon>
        <taxon>Sapindaceae</taxon>
        <taxon>Hippocastanoideae</taxon>
        <taxon>Acereae</taxon>
        <taxon>Acer</taxon>
    </lineage>
</organism>
<evidence type="ECO:0000313" key="8">
    <source>
        <dbReference type="Proteomes" id="UP001168877"/>
    </source>
</evidence>
<dbReference type="Gene3D" id="3.10.490.10">
    <property type="entry name" value="Gamma-glutamyl cyclotransferase-like"/>
    <property type="match status" value="1"/>
</dbReference>
<evidence type="ECO:0000313" key="7">
    <source>
        <dbReference type="EMBL" id="KAK0571970.1"/>
    </source>
</evidence>
<accession>A0AA39RE29</accession>
<reference evidence="7" key="2">
    <citation type="submission" date="2023-06" db="EMBL/GenBank/DDBJ databases">
        <authorList>
            <person name="Swenson N.G."/>
            <person name="Wegrzyn J.L."/>
            <person name="Mcevoy S.L."/>
        </authorList>
    </citation>
    <scope>NUCLEOTIDE SEQUENCE</scope>
    <source>
        <strain evidence="7">NS2018</strain>
        <tissue evidence="7">Leaf</tissue>
    </source>
</reference>
<comment type="similarity">
    <text evidence="2">Belongs to the gamma-glutamylcyclotransferase family.</text>
</comment>
<dbReference type="Pfam" id="PF06094">
    <property type="entry name" value="GGACT"/>
    <property type="match status" value="1"/>
</dbReference>
<evidence type="ECO:0000259" key="6">
    <source>
        <dbReference type="Pfam" id="PF06094"/>
    </source>
</evidence>
<dbReference type="PANTHER" id="PTHR31544:SF2">
    <property type="entry name" value="AIG2-LIKE PROTEIN D"/>
    <property type="match status" value="1"/>
</dbReference>
<dbReference type="EMBL" id="JAUESC010000388">
    <property type="protein sequence ID" value="KAK0571970.1"/>
    <property type="molecule type" value="Genomic_DNA"/>
</dbReference>
<dbReference type="AlphaFoldDB" id="A0AA39RE29"/>
<reference evidence="7" key="1">
    <citation type="journal article" date="2022" name="Plant J.">
        <title>Strategies of tolerance reflected in two North American maple genomes.</title>
        <authorList>
            <person name="McEvoy S.L."/>
            <person name="Sezen U.U."/>
            <person name="Trouern-Trend A."/>
            <person name="McMahon S.M."/>
            <person name="Schaberg P.G."/>
            <person name="Yang J."/>
            <person name="Wegrzyn J.L."/>
            <person name="Swenson N.G."/>
        </authorList>
    </citation>
    <scope>NUCLEOTIDE SEQUENCE</scope>
    <source>
        <strain evidence="7">NS2018</strain>
    </source>
</reference>
<evidence type="ECO:0000256" key="5">
    <source>
        <dbReference type="ARBA" id="ARBA00030602"/>
    </source>
</evidence>
<gene>
    <name evidence="7" type="ORF">LWI29_024218</name>
</gene>
<evidence type="ECO:0000256" key="2">
    <source>
        <dbReference type="ARBA" id="ARBA00008861"/>
    </source>
</evidence>
<dbReference type="CDD" id="cd06661">
    <property type="entry name" value="GGCT_like"/>
    <property type="match status" value="1"/>
</dbReference>
<keyword evidence="8" id="KW-1185">Reference proteome</keyword>
<dbReference type="Proteomes" id="UP001168877">
    <property type="component" value="Unassembled WGS sequence"/>
</dbReference>
<dbReference type="PANTHER" id="PTHR31544">
    <property type="entry name" value="AIG2-LIKE PROTEIN D"/>
    <property type="match status" value="1"/>
</dbReference>
<dbReference type="InterPro" id="IPR013024">
    <property type="entry name" value="GGCT-like"/>
</dbReference>
<evidence type="ECO:0000256" key="1">
    <source>
        <dbReference type="ARBA" id="ARBA00002782"/>
    </source>
</evidence>
<name>A0AA39RE29_ACESA</name>
<dbReference type="GO" id="GO:0016746">
    <property type="term" value="F:acyltransferase activity"/>
    <property type="evidence" value="ECO:0007669"/>
    <property type="project" value="UniProtKB-KW"/>
</dbReference>
<comment type="caution">
    <text evidence="7">The sequence shown here is derived from an EMBL/GenBank/DDBJ whole genome shotgun (WGS) entry which is preliminary data.</text>
</comment>
<proteinExistence type="inferred from homology"/>
<keyword evidence="4" id="KW-0012">Acyltransferase</keyword>
<evidence type="ECO:0000256" key="3">
    <source>
        <dbReference type="ARBA" id="ARBA00022679"/>
    </source>
</evidence>
<comment type="function">
    <text evidence="1">Putative gamma-glutamylcyclotransferase.</text>
</comment>
<sequence length="175" mass="19642">MGTAGMGSGNLHSVFVYGSLLADDVVRVLLKRVPESSSAVLNNYHRFSIKGRVYPAILPVLNKTVTGKVLLGITDPELHILDVFEDVEYQRTTVDVSLVDNADKSQAQAYVWSDKNDPNLYGDWDFQEWQGVHMKDFLKMTSSFVEELELPESKARVATYESFYEKNADNTTPTS</sequence>
<dbReference type="InterPro" id="IPR045038">
    <property type="entry name" value="AIG2-like"/>
</dbReference>
<dbReference type="InterPro" id="IPR036568">
    <property type="entry name" value="GGCT-like_sf"/>
</dbReference>
<dbReference type="InterPro" id="IPR009288">
    <property type="entry name" value="AIG2-like_dom"/>
</dbReference>
<keyword evidence="3" id="KW-0808">Transferase</keyword>
<protein>
    <recommendedName>
        <fullName evidence="5">Putative gamma-glutamylcyclotransferase</fullName>
    </recommendedName>
</protein>
<feature type="domain" description="Gamma-glutamylcyclotransferase AIG2-like" evidence="6">
    <location>
        <begin position="14"/>
        <end position="125"/>
    </location>
</feature>
<dbReference type="Gene3D" id="6.10.250.210">
    <property type="match status" value="1"/>
</dbReference>